<dbReference type="Proteomes" id="UP001499987">
    <property type="component" value="Unassembled WGS sequence"/>
</dbReference>
<sequence length="145" mass="15094">MSPDRAPGPARTPYEIANAVGEEVRVLNHRTAPGVGAFPDPTSVHDVVTALHAILFHLPQALAQAAGELAAIPAGQIKVALPDGEGDTPAARQARVSEELERAAETLEIARAHVAAASAFTSGLDRTVLIVDDDPLDDLVAAFHD</sequence>
<protein>
    <submittedName>
        <fullName evidence="1">Uncharacterized protein</fullName>
    </submittedName>
</protein>
<accession>A0ABN1TI96</accession>
<comment type="caution">
    <text evidence="1">The sequence shown here is derived from an EMBL/GenBank/DDBJ whole genome shotgun (WGS) entry which is preliminary data.</text>
</comment>
<evidence type="ECO:0000313" key="1">
    <source>
        <dbReference type="EMBL" id="GAA1084344.1"/>
    </source>
</evidence>
<organism evidence="1 2">
    <name type="scientific">Kitasatospora arboriphila</name>
    <dbReference type="NCBI Taxonomy" id="258052"/>
    <lineage>
        <taxon>Bacteria</taxon>
        <taxon>Bacillati</taxon>
        <taxon>Actinomycetota</taxon>
        <taxon>Actinomycetes</taxon>
        <taxon>Kitasatosporales</taxon>
        <taxon>Streptomycetaceae</taxon>
        <taxon>Kitasatospora</taxon>
    </lineage>
</organism>
<proteinExistence type="predicted"/>
<name>A0ABN1TI96_9ACTN</name>
<dbReference type="RefSeq" id="WP_344624079.1">
    <property type="nucleotide sequence ID" value="NZ_BAAALD010000024.1"/>
</dbReference>
<keyword evidence="2" id="KW-1185">Reference proteome</keyword>
<reference evidence="1 2" key="1">
    <citation type="journal article" date="2019" name="Int. J. Syst. Evol. Microbiol.">
        <title>The Global Catalogue of Microorganisms (GCM) 10K type strain sequencing project: providing services to taxonomists for standard genome sequencing and annotation.</title>
        <authorList>
            <consortium name="The Broad Institute Genomics Platform"/>
            <consortium name="The Broad Institute Genome Sequencing Center for Infectious Disease"/>
            <person name="Wu L."/>
            <person name="Ma J."/>
        </authorList>
    </citation>
    <scope>NUCLEOTIDE SEQUENCE [LARGE SCALE GENOMIC DNA]</scope>
    <source>
        <strain evidence="1 2">JCM 13002</strain>
    </source>
</reference>
<gene>
    <name evidence="1" type="ORF">GCM10009663_29860</name>
</gene>
<dbReference type="EMBL" id="BAAALD010000024">
    <property type="protein sequence ID" value="GAA1084344.1"/>
    <property type="molecule type" value="Genomic_DNA"/>
</dbReference>
<evidence type="ECO:0000313" key="2">
    <source>
        <dbReference type="Proteomes" id="UP001499987"/>
    </source>
</evidence>